<comment type="subcellular location">
    <subcellularLocation>
        <location evidence="1">Membrane</location>
        <topology evidence="1">Multi-pass membrane protein</topology>
    </subcellularLocation>
</comment>
<evidence type="ECO:0000256" key="5">
    <source>
        <dbReference type="SAM" id="Phobius"/>
    </source>
</evidence>
<dbReference type="InterPro" id="IPR051068">
    <property type="entry name" value="MFS_Domain-Containing_Protein"/>
</dbReference>
<feature type="transmembrane region" description="Helical" evidence="5">
    <location>
        <begin position="301"/>
        <end position="321"/>
    </location>
</feature>
<dbReference type="AlphaFoldDB" id="A0A8H6SSF2"/>
<feature type="transmembrane region" description="Helical" evidence="5">
    <location>
        <begin position="168"/>
        <end position="188"/>
    </location>
</feature>
<keyword evidence="7" id="KW-1185">Reference proteome</keyword>
<feature type="transmembrane region" description="Helical" evidence="5">
    <location>
        <begin position="371"/>
        <end position="391"/>
    </location>
</feature>
<dbReference type="PANTHER" id="PTHR23510">
    <property type="entry name" value="INNER MEMBRANE TRANSPORT PROTEIN YAJR"/>
    <property type="match status" value="1"/>
</dbReference>
<dbReference type="OrthoDB" id="2015447at2759"/>
<gene>
    <name evidence="6" type="ORF">HMN09_00840900</name>
</gene>
<accession>A0A8H6SSF2</accession>
<feature type="transmembrane region" description="Helical" evidence="5">
    <location>
        <begin position="397"/>
        <end position="423"/>
    </location>
</feature>
<dbReference type="GO" id="GO:0022857">
    <property type="term" value="F:transmembrane transporter activity"/>
    <property type="evidence" value="ECO:0007669"/>
    <property type="project" value="InterPro"/>
</dbReference>
<evidence type="ECO:0000313" key="7">
    <source>
        <dbReference type="Proteomes" id="UP000613580"/>
    </source>
</evidence>
<keyword evidence="4 5" id="KW-0472">Membrane</keyword>
<dbReference type="Gene3D" id="1.20.1250.20">
    <property type="entry name" value="MFS general substrate transporter like domains"/>
    <property type="match status" value="1"/>
</dbReference>
<dbReference type="Pfam" id="PF07690">
    <property type="entry name" value="MFS_1"/>
    <property type="match status" value="1"/>
</dbReference>
<dbReference type="SUPFAM" id="SSF103473">
    <property type="entry name" value="MFS general substrate transporter"/>
    <property type="match status" value="1"/>
</dbReference>
<feature type="transmembrane region" description="Helical" evidence="5">
    <location>
        <begin position="466"/>
        <end position="484"/>
    </location>
</feature>
<reference evidence="6" key="1">
    <citation type="submission" date="2020-05" db="EMBL/GenBank/DDBJ databases">
        <title>Mycena genomes resolve the evolution of fungal bioluminescence.</title>
        <authorList>
            <person name="Tsai I.J."/>
        </authorList>
    </citation>
    <scope>NUCLEOTIDE SEQUENCE</scope>
    <source>
        <strain evidence="6">110903Hualien_Pintung</strain>
    </source>
</reference>
<evidence type="ECO:0000313" key="6">
    <source>
        <dbReference type="EMBL" id="KAF7304388.1"/>
    </source>
</evidence>
<evidence type="ECO:0000256" key="1">
    <source>
        <dbReference type="ARBA" id="ARBA00004141"/>
    </source>
</evidence>
<dbReference type="PANTHER" id="PTHR23510:SF64">
    <property type="entry name" value="INNER MEMBRANE TRANSPORT PROTEIN YAJR"/>
    <property type="match status" value="1"/>
</dbReference>
<feature type="transmembrane region" description="Helical" evidence="5">
    <location>
        <begin position="341"/>
        <end position="359"/>
    </location>
</feature>
<name>A0A8H6SSF2_MYCCL</name>
<proteinExistence type="predicted"/>
<protein>
    <recommendedName>
        <fullName evidence="8">MFS general substrate transporter</fullName>
    </recommendedName>
</protein>
<feature type="transmembrane region" description="Helical" evidence="5">
    <location>
        <begin position="80"/>
        <end position="101"/>
    </location>
</feature>
<feature type="transmembrane region" description="Helical" evidence="5">
    <location>
        <begin position="209"/>
        <end position="231"/>
    </location>
</feature>
<keyword evidence="3 5" id="KW-1133">Transmembrane helix</keyword>
<evidence type="ECO:0000256" key="4">
    <source>
        <dbReference type="ARBA" id="ARBA00023136"/>
    </source>
</evidence>
<feature type="transmembrane region" description="Helical" evidence="5">
    <location>
        <begin position="107"/>
        <end position="133"/>
    </location>
</feature>
<sequence length="492" mass="53037">MSASVVPTVVDYVGRGPGGSQLKRAFNSSASTPAVSSSRVSASVLGPPLTEESEGAGIDLTLAPAPEEDPELRLPGRASLVVMIATNVLLQFAFFVIVSSAAEYADFLGATSVFAGLVIGIPMAFSGMALVPLTRYDEGRYTRPLIVSFVSLILGNVLYALAYRTRFLYLILIGRMVTGISFTNFMYLKRYCSDPRLIGIRRRTTLASWLVLGQAFGFSVGPFIGGALYKIGFSNDVFNGFSSVGWVTAGFTLVFALWSMWAFEDVPKPVRAPRTTSVEASPSPADSEEELGFAQLTTQQWGVIASMCWASMTCFFILGSWEANIPVYTASASAFHYSPYAAGNFIALGGLATVPFLLANVRYAPRFQDRITLAVGTGIGFAGLLLMQLLLATDRVVFGSFYLCWVLVALGFNLGSTCTFSLLSKQFPGSWNRRTSMMIQYSNYAGRVTGAVLGGAGVQIGMRNYVAVQMVVVGIGALMHWWFWKGLKAKTG</sequence>
<dbReference type="Proteomes" id="UP000613580">
    <property type="component" value="Unassembled WGS sequence"/>
</dbReference>
<dbReference type="InterPro" id="IPR011701">
    <property type="entry name" value="MFS"/>
</dbReference>
<dbReference type="InterPro" id="IPR036259">
    <property type="entry name" value="MFS_trans_sf"/>
</dbReference>
<feature type="transmembrane region" description="Helical" evidence="5">
    <location>
        <begin position="243"/>
        <end position="263"/>
    </location>
</feature>
<feature type="transmembrane region" description="Helical" evidence="5">
    <location>
        <begin position="145"/>
        <end position="162"/>
    </location>
</feature>
<evidence type="ECO:0008006" key="8">
    <source>
        <dbReference type="Google" id="ProtNLM"/>
    </source>
</evidence>
<comment type="caution">
    <text evidence="6">The sequence shown here is derived from an EMBL/GenBank/DDBJ whole genome shotgun (WGS) entry which is preliminary data.</text>
</comment>
<organism evidence="6 7">
    <name type="scientific">Mycena chlorophos</name>
    <name type="common">Agaric fungus</name>
    <name type="synonym">Agaricus chlorophos</name>
    <dbReference type="NCBI Taxonomy" id="658473"/>
    <lineage>
        <taxon>Eukaryota</taxon>
        <taxon>Fungi</taxon>
        <taxon>Dikarya</taxon>
        <taxon>Basidiomycota</taxon>
        <taxon>Agaricomycotina</taxon>
        <taxon>Agaricomycetes</taxon>
        <taxon>Agaricomycetidae</taxon>
        <taxon>Agaricales</taxon>
        <taxon>Marasmiineae</taxon>
        <taxon>Mycenaceae</taxon>
        <taxon>Mycena</taxon>
    </lineage>
</organism>
<dbReference type="EMBL" id="JACAZE010000011">
    <property type="protein sequence ID" value="KAF7304388.1"/>
    <property type="molecule type" value="Genomic_DNA"/>
</dbReference>
<keyword evidence="2 5" id="KW-0812">Transmembrane</keyword>
<evidence type="ECO:0000256" key="3">
    <source>
        <dbReference type="ARBA" id="ARBA00022989"/>
    </source>
</evidence>
<feature type="transmembrane region" description="Helical" evidence="5">
    <location>
        <begin position="444"/>
        <end position="460"/>
    </location>
</feature>
<dbReference type="GO" id="GO:0016020">
    <property type="term" value="C:membrane"/>
    <property type="evidence" value="ECO:0007669"/>
    <property type="project" value="UniProtKB-SubCell"/>
</dbReference>
<evidence type="ECO:0000256" key="2">
    <source>
        <dbReference type="ARBA" id="ARBA00022692"/>
    </source>
</evidence>